<dbReference type="InterPro" id="IPR036867">
    <property type="entry name" value="R3H_dom_sf"/>
</dbReference>
<dbReference type="Gene3D" id="3.30.1370.50">
    <property type="entry name" value="R3H-like domain"/>
    <property type="match status" value="1"/>
</dbReference>
<feature type="domain" description="SUZ" evidence="4">
    <location>
        <begin position="124"/>
        <end position="195"/>
    </location>
</feature>
<dbReference type="OMA" id="QWPNAAM"/>
<protein>
    <recommendedName>
        <fullName evidence="7">SUZ domain-containing protein</fullName>
    </recommendedName>
</protein>
<dbReference type="PROSITE" id="PS51673">
    <property type="entry name" value="SUZ"/>
    <property type="match status" value="1"/>
</dbReference>
<dbReference type="AlphaFoldDB" id="A0A9R0R1S5"/>
<dbReference type="InterPro" id="IPR024771">
    <property type="entry name" value="SUZ"/>
</dbReference>
<feature type="compositionally biased region" description="Pro residues" evidence="2">
    <location>
        <begin position="1"/>
        <end position="19"/>
    </location>
</feature>
<dbReference type="Gramene" id="TRITD1Bv1G149590.6">
    <property type="protein sequence ID" value="TRITD1Bv1G149590.6"/>
    <property type="gene ID" value="TRITD1Bv1G149590"/>
</dbReference>
<evidence type="ECO:0000313" key="6">
    <source>
        <dbReference type="Proteomes" id="UP000324705"/>
    </source>
</evidence>
<evidence type="ECO:0000259" key="3">
    <source>
        <dbReference type="PROSITE" id="PS51061"/>
    </source>
</evidence>
<evidence type="ECO:0000259" key="4">
    <source>
        <dbReference type="PROSITE" id="PS51673"/>
    </source>
</evidence>
<evidence type="ECO:0000256" key="2">
    <source>
        <dbReference type="SAM" id="MobiDB-lite"/>
    </source>
</evidence>
<reference evidence="5 6" key="1">
    <citation type="submission" date="2017-09" db="EMBL/GenBank/DDBJ databases">
        <authorList>
            <consortium name="International Durum Wheat Genome Sequencing Consortium (IDWGSC)"/>
            <person name="Milanesi L."/>
        </authorList>
    </citation>
    <scope>NUCLEOTIDE SEQUENCE [LARGE SCALE GENOMIC DNA]</scope>
    <source>
        <strain evidence="6">cv. Svevo</strain>
    </source>
</reference>
<dbReference type="SUPFAM" id="SSF82708">
    <property type="entry name" value="R3H domain"/>
    <property type="match status" value="1"/>
</dbReference>
<name>A0A9R0R1S5_TRITD</name>
<proteinExistence type="predicted"/>
<keyword evidence="6" id="KW-1185">Reference proteome</keyword>
<dbReference type="Pfam" id="PF01424">
    <property type="entry name" value="R3H"/>
    <property type="match status" value="1"/>
</dbReference>
<dbReference type="PANTHER" id="PTHR15672">
    <property type="entry name" value="CAMP-REGULATED PHOSPHOPROTEIN 21 RELATED R3H DOMAIN CONTAINING PROTEIN"/>
    <property type="match status" value="1"/>
</dbReference>
<evidence type="ECO:0000313" key="5">
    <source>
        <dbReference type="EMBL" id="VAH19185.1"/>
    </source>
</evidence>
<dbReference type="CDD" id="cd02642">
    <property type="entry name" value="R3H_encore_like"/>
    <property type="match status" value="1"/>
</dbReference>
<gene>
    <name evidence="5" type="ORF">TRITD_1Bv1G149590</name>
</gene>
<dbReference type="Pfam" id="PF12752">
    <property type="entry name" value="SUZ"/>
    <property type="match status" value="1"/>
</dbReference>
<dbReference type="PROSITE" id="PS51061">
    <property type="entry name" value="R3H"/>
    <property type="match status" value="1"/>
</dbReference>
<sequence length="363" mass="40416">MSSPPASAPAPPPPPPSSPPSDEGRPREATEVDDRVASHVDPFLVEALDNPRHRLMILRMELDIQKFMQNHHLHEFEFQHFPTSYLRCAAHRVAQHYGLETTVADSLVDGSNSRIVARKTPESKYPAIALSEVPVKQARNDIEAAEKLKFVICQRPKASQNGAYGAGTNNGAAKTVEERIDDYNKARARIFNGSIPADVVGPSDFGALSIARNEPVNVEPSVDENKGCTFNSRSRVAVFKDTEKDRSDPDYDRNYKRYLRPPVPDYGVSPGAFNFAVPQFVQYGVGYMQSPSMPRNQPSVYFGQPDLSMGSSGTAVYPQWPTPAMMYPHCYDNLGHVISQFRCTSPSTMARRCYFLGCWNRIC</sequence>
<dbReference type="GO" id="GO:0003676">
    <property type="term" value="F:nucleic acid binding"/>
    <property type="evidence" value="ECO:0007669"/>
    <property type="project" value="UniProtKB-UniRule"/>
</dbReference>
<feature type="domain" description="R3H" evidence="3">
    <location>
        <begin position="54"/>
        <end position="121"/>
    </location>
</feature>
<dbReference type="Proteomes" id="UP000324705">
    <property type="component" value="Chromosome 1B"/>
</dbReference>
<accession>A0A9R0R1S5</accession>
<keyword evidence="1" id="KW-0597">Phosphoprotein</keyword>
<dbReference type="EMBL" id="LT934112">
    <property type="protein sequence ID" value="VAH19185.1"/>
    <property type="molecule type" value="Genomic_DNA"/>
</dbReference>
<feature type="region of interest" description="Disordered" evidence="2">
    <location>
        <begin position="1"/>
        <end position="36"/>
    </location>
</feature>
<dbReference type="InterPro" id="IPR001374">
    <property type="entry name" value="R3H_dom"/>
</dbReference>
<dbReference type="SMART" id="SM00393">
    <property type="entry name" value="R3H"/>
    <property type="match status" value="1"/>
</dbReference>
<organism evidence="5 6">
    <name type="scientific">Triticum turgidum subsp. durum</name>
    <name type="common">Durum wheat</name>
    <name type="synonym">Triticum durum</name>
    <dbReference type="NCBI Taxonomy" id="4567"/>
    <lineage>
        <taxon>Eukaryota</taxon>
        <taxon>Viridiplantae</taxon>
        <taxon>Streptophyta</taxon>
        <taxon>Embryophyta</taxon>
        <taxon>Tracheophyta</taxon>
        <taxon>Spermatophyta</taxon>
        <taxon>Magnoliopsida</taxon>
        <taxon>Liliopsida</taxon>
        <taxon>Poales</taxon>
        <taxon>Poaceae</taxon>
        <taxon>BOP clade</taxon>
        <taxon>Pooideae</taxon>
        <taxon>Triticodae</taxon>
        <taxon>Triticeae</taxon>
        <taxon>Triticinae</taxon>
        <taxon>Triticum</taxon>
    </lineage>
</organism>
<evidence type="ECO:0000256" key="1">
    <source>
        <dbReference type="ARBA" id="ARBA00022553"/>
    </source>
</evidence>
<dbReference type="InterPro" id="IPR051937">
    <property type="entry name" value="R3H_domain_containing"/>
</dbReference>
<feature type="compositionally biased region" description="Basic and acidic residues" evidence="2">
    <location>
        <begin position="22"/>
        <end position="36"/>
    </location>
</feature>
<evidence type="ECO:0008006" key="7">
    <source>
        <dbReference type="Google" id="ProtNLM"/>
    </source>
</evidence>
<dbReference type="PANTHER" id="PTHR15672:SF15">
    <property type="entry name" value="SINGLE-STRANDED NUCLEIC ACID BINDING R3H PROTEIN"/>
    <property type="match status" value="1"/>
</dbReference>